<reference evidence="2" key="1">
    <citation type="submission" date="2016-03" db="EMBL/GenBank/DDBJ databases">
        <title>Microsymbionts genomes from the relict species Vavilovia formosa.</title>
        <authorList>
            <person name="Chirak E."/>
            <person name="Kimeklis A."/>
            <person name="Kopat V."/>
            <person name="Andronov E."/>
        </authorList>
    </citation>
    <scope>NUCLEOTIDE SEQUENCE [LARGE SCALE GENOMIC DNA]</scope>
    <source>
        <strain evidence="2">Vaf12</strain>
    </source>
</reference>
<evidence type="ECO:0000256" key="1">
    <source>
        <dbReference type="SAM" id="MobiDB-lite"/>
    </source>
</evidence>
<protein>
    <submittedName>
        <fullName evidence="2">Uncharacterized protein</fullName>
    </submittedName>
</protein>
<comment type="caution">
    <text evidence="2">The sequence shown here is derived from an EMBL/GenBank/DDBJ whole genome shotgun (WGS) entry which is preliminary data.</text>
</comment>
<feature type="region of interest" description="Disordered" evidence="1">
    <location>
        <begin position="81"/>
        <end position="108"/>
    </location>
</feature>
<gene>
    <name evidence="2" type="ORF">A4A59_21295</name>
</gene>
<dbReference type="EMBL" id="LVYU01000100">
    <property type="protein sequence ID" value="KZA99775.1"/>
    <property type="molecule type" value="Genomic_DNA"/>
</dbReference>
<proteinExistence type="predicted"/>
<evidence type="ECO:0000313" key="2">
    <source>
        <dbReference type="EMBL" id="KZA99775.1"/>
    </source>
</evidence>
<dbReference type="RefSeq" id="WP_062942664.1">
    <property type="nucleotide sequence ID" value="NZ_CP171844.1"/>
</dbReference>
<dbReference type="AlphaFoldDB" id="A0A154IH73"/>
<name>A0A154IH73_RHILE</name>
<sequence length="120" mass="13505">MVSTRYRPKDLKLARRHIVKAAHRVADQEMVIKKLLRKGRPSGSAYALLSRLYDEQRRKLDRLKLIEAMVEVEGQLCMDVPSNPGPSAPPFAIVHSSGTSLPDRQPATPCSADVWRPYLV</sequence>
<accession>A0A154IH73</accession>
<organism evidence="2">
    <name type="scientific">Rhizobium leguminosarum</name>
    <dbReference type="NCBI Taxonomy" id="384"/>
    <lineage>
        <taxon>Bacteria</taxon>
        <taxon>Pseudomonadati</taxon>
        <taxon>Pseudomonadota</taxon>
        <taxon>Alphaproteobacteria</taxon>
        <taxon>Hyphomicrobiales</taxon>
        <taxon>Rhizobiaceae</taxon>
        <taxon>Rhizobium/Agrobacterium group</taxon>
        <taxon>Rhizobium</taxon>
    </lineage>
</organism>